<dbReference type="InterPro" id="IPR056527">
    <property type="entry name" value="WD40_RFWD3"/>
</dbReference>
<dbReference type="PROSITE" id="PS50089">
    <property type="entry name" value="ZF_RING_2"/>
    <property type="match status" value="1"/>
</dbReference>
<evidence type="ECO:0000313" key="19">
    <source>
        <dbReference type="Proteomes" id="UP000623129"/>
    </source>
</evidence>
<evidence type="ECO:0000256" key="15">
    <source>
        <dbReference type="SAM" id="Coils"/>
    </source>
</evidence>
<dbReference type="SUPFAM" id="SSF57850">
    <property type="entry name" value="RING/U-box"/>
    <property type="match status" value="1"/>
</dbReference>
<evidence type="ECO:0000256" key="11">
    <source>
        <dbReference type="ARBA" id="ARBA00023204"/>
    </source>
</evidence>
<evidence type="ECO:0000256" key="2">
    <source>
        <dbReference type="ARBA" id="ARBA00004496"/>
    </source>
</evidence>
<dbReference type="Pfam" id="PF23419">
    <property type="entry name" value="WD40_RFWD3"/>
    <property type="match status" value="1"/>
</dbReference>
<feature type="coiled-coil region" evidence="15">
    <location>
        <begin position="214"/>
        <end position="262"/>
    </location>
</feature>
<dbReference type="PANTHER" id="PTHR16047:SF7">
    <property type="entry name" value="E3 UBIQUITIN-PROTEIN LIGASE RFWD3"/>
    <property type="match status" value="1"/>
</dbReference>
<feature type="region of interest" description="Disordered" evidence="16">
    <location>
        <begin position="36"/>
        <end position="139"/>
    </location>
</feature>
<dbReference type="Gene3D" id="2.130.10.10">
    <property type="entry name" value="YVTN repeat-like/Quinoprotein amine dehydrogenase"/>
    <property type="match status" value="1"/>
</dbReference>
<feature type="compositionally biased region" description="Acidic residues" evidence="16">
    <location>
        <begin position="48"/>
        <end position="77"/>
    </location>
</feature>
<dbReference type="InterPro" id="IPR013083">
    <property type="entry name" value="Znf_RING/FYVE/PHD"/>
</dbReference>
<comment type="pathway">
    <text evidence="3">Protein modification; protein ubiquitination.</text>
</comment>
<keyword evidence="11" id="KW-0234">DNA repair</keyword>
<evidence type="ECO:0000256" key="13">
    <source>
        <dbReference type="ARBA" id="ARBA00034306"/>
    </source>
</evidence>
<proteinExistence type="predicted"/>
<dbReference type="GO" id="GO:0016567">
    <property type="term" value="P:protein ubiquitination"/>
    <property type="evidence" value="ECO:0007669"/>
    <property type="project" value="InterPro"/>
</dbReference>
<evidence type="ECO:0000256" key="5">
    <source>
        <dbReference type="ARBA" id="ARBA00022490"/>
    </source>
</evidence>
<keyword evidence="8" id="KW-0677">Repeat</keyword>
<dbReference type="CDD" id="cd16450">
    <property type="entry name" value="mRING-C3HGC3_RFWD3"/>
    <property type="match status" value="1"/>
</dbReference>
<dbReference type="EC" id="2.3.2.27" evidence="4"/>
<keyword evidence="10" id="KW-0833">Ubl conjugation pathway</keyword>
<comment type="caution">
    <text evidence="18">The sequence shown here is derived from an EMBL/GenBank/DDBJ whole genome shotgun (WGS) entry which is preliminary data.</text>
</comment>
<dbReference type="PANTHER" id="PTHR16047">
    <property type="entry name" value="RFWD3 PROTEIN"/>
    <property type="match status" value="1"/>
</dbReference>
<feature type="compositionally biased region" description="Acidic residues" evidence="16">
    <location>
        <begin position="95"/>
        <end position="119"/>
    </location>
</feature>
<keyword evidence="14" id="KW-0479">Metal-binding</keyword>
<gene>
    <name evidence="18" type="ORF">FCM35_KLT21957</name>
</gene>
<evidence type="ECO:0000256" key="1">
    <source>
        <dbReference type="ARBA" id="ARBA00000900"/>
    </source>
</evidence>
<evidence type="ECO:0000256" key="16">
    <source>
        <dbReference type="SAM" id="MobiDB-lite"/>
    </source>
</evidence>
<dbReference type="InterPro" id="IPR037381">
    <property type="entry name" value="RFWD3"/>
</dbReference>
<comment type="subcellular location">
    <subcellularLocation>
        <location evidence="2">Cytoplasm</location>
    </subcellularLocation>
    <subcellularLocation>
        <location evidence="13">Nucleus</location>
        <location evidence="13">Nuclear body</location>
    </subcellularLocation>
</comment>
<evidence type="ECO:0000256" key="10">
    <source>
        <dbReference type="ARBA" id="ARBA00022786"/>
    </source>
</evidence>
<dbReference type="GO" id="GO:0061630">
    <property type="term" value="F:ubiquitin protein ligase activity"/>
    <property type="evidence" value="ECO:0007669"/>
    <property type="project" value="UniProtKB-EC"/>
</dbReference>
<evidence type="ECO:0000256" key="4">
    <source>
        <dbReference type="ARBA" id="ARBA00012483"/>
    </source>
</evidence>
<keyword evidence="12" id="KW-0539">Nucleus</keyword>
<name>A0A833VBJ0_9POAL</name>
<dbReference type="Gene3D" id="3.30.40.10">
    <property type="entry name" value="Zinc/RING finger domain, C3HC4 (zinc finger)"/>
    <property type="match status" value="1"/>
</dbReference>
<keyword evidence="6" id="KW-0853">WD repeat</keyword>
<dbReference type="InterPro" id="IPR036322">
    <property type="entry name" value="WD40_repeat_dom_sf"/>
</dbReference>
<evidence type="ECO:0000256" key="9">
    <source>
        <dbReference type="ARBA" id="ARBA00022763"/>
    </source>
</evidence>
<dbReference type="Proteomes" id="UP000623129">
    <property type="component" value="Unassembled WGS sequence"/>
</dbReference>
<keyword evidence="9" id="KW-0227">DNA damage</keyword>
<sequence length="772" mass="86055">MPIGRFIPSSEPKKNRELEISLRSFPVFHYFSHRMASRRVSSRFQPPQEDDEEEEEENESDTYSEDDTSSSDADTDPEVAVNLPQRLRQLRDSAIEVDEETEDEEEANEEGSEGEEEEEFKGRVKNGEEKGKGDIEIESGDNLVLPNCPVCMEPWTSEGPHRVCCIPCGHVYGRLCLEKWIRKCGNKGKCPQCNGKFNPKQIINLYAPRIVVPNDDLEKEVNSLREKNESLTLEKARLLEEISKQREQLEEQRSKKQKIRQTSLLEFSDHSQKLSIGVLSGSTATVPGRIVLRYELPFHGARVMVIDASNQTLMVSSKAPGIPCEHVLNKVSLLCPGEVEKIKLPNNTKTVKDLCVLPNGLVALASLGRKLAVFSMESNNIVLQYDLPAPAWSCSGNDANAHYIYAGLQNGKLLVFDVRQTAQPVQSLDGLTTQPIHTVHSLNNDGASRVLTASSLGPCVWDIDPGAERPTLVPGLESHGICIALACGGDNAVASFRPRVDLYQPDTLSSQTLNSLSAPNLGKLGSHVLMKKNPDGMSFCKDQVCQGNVSELRMSKSAIICLDRNDPLFAYGDEMLRGVRIWGLPSFTRYADLNPHREPILDLRKQAVEVSVTWEQCKGRVGNIHHPNQPPTSLASVCTPTPPVRFLYLPPLFIGYKTRIRSARISFQLPSLGEKRGTRGGLQGECGAVFDLMRCPPSNVYTAGSASNIPAWVRSVEEYEVEFKVNMEHSLQSDEMTSKPRRFQNWMRFPVDFESIYHLFATALSSQFSQSE</sequence>
<dbReference type="GO" id="GO:0008270">
    <property type="term" value="F:zinc ion binding"/>
    <property type="evidence" value="ECO:0007669"/>
    <property type="project" value="UniProtKB-KW"/>
</dbReference>
<feature type="domain" description="RING-type" evidence="17">
    <location>
        <begin position="148"/>
        <end position="194"/>
    </location>
</feature>
<keyword evidence="7" id="KW-0808">Transferase</keyword>
<evidence type="ECO:0000256" key="3">
    <source>
        <dbReference type="ARBA" id="ARBA00004906"/>
    </source>
</evidence>
<dbReference type="GO" id="GO:0016604">
    <property type="term" value="C:nuclear body"/>
    <property type="evidence" value="ECO:0007669"/>
    <property type="project" value="UniProtKB-SubCell"/>
</dbReference>
<dbReference type="OrthoDB" id="5600418at2759"/>
<evidence type="ECO:0000256" key="14">
    <source>
        <dbReference type="PROSITE-ProRule" id="PRU00175"/>
    </source>
</evidence>
<dbReference type="GO" id="GO:0036297">
    <property type="term" value="P:interstrand cross-link repair"/>
    <property type="evidence" value="ECO:0007669"/>
    <property type="project" value="InterPro"/>
</dbReference>
<comment type="catalytic activity">
    <reaction evidence="1">
        <text>S-ubiquitinyl-[E2 ubiquitin-conjugating enzyme]-L-cysteine + [acceptor protein]-L-lysine = [E2 ubiquitin-conjugating enzyme]-L-cysteine + N(6)-ubiquitinyl-[acceptor protein]-L-lysine.</text>
        <dbReference type="EC" id="2.3.2.27"/>
    </reaction>
</comment>
<evidence type="ECO:0000256" key="8">
    <source>
        <dbReference type="ARBA" id="ARBA00022737"/>
    </source>
</evidence>
<evidence type="ECO:0000259" key="17">
    <source>
        <dbReference type="PROSITE" id="PS50089"/>
    </source>
</evidence>
<organism evidence="18 19">
    <name type="scientific">Carex littledalei</name>
    <dbReference type="NCBI Taxonomy" id="544730"/>
    <lineage>
        <taxon>Eukaryota</taxon>
        <taxon>Viridiplantae</taxon>
        <taxon>Streptophyta</taxon>
        <taxon>Embryophyta</taxon>
        <taxon>Tracheophyta</taxon>
        <taxon>Spermatophyta</taxon>
        <taxon>Magnoliopsida</taxon>
        <taxon>Liliopsida</taxon>
        <taxon>Poales</taxon>
        <taxon>Cyperaceae</taxon>
        <taxon>Cyperoideae</taxon>
        <taxon>Cariceae</taxon>
        <taxon>Carex</taxon>
        <taxon>Carex subgen. Euthyceras</taxon>
    </lineage>
</organism>
<dbReference type="EMBL" id="SWLB01000207">
    <property type="protein sequence ID" value="KAF3319785.1"/>
    <property type="molecule type" value="Genomic_DNA"/>
</dbReference>
<keyword evidence="5" id="KW-0963">Cytoplasm</keyword>
<feature type="compositionally biased region" description="Basic and acidic residues" evidence="16">
    <location>
        <begin position="120"/>
        <end position="135"/>
    </location>
</feature>
<dbReference type="InterPro" id="IPR001841">
    <property type="entry name" value="Znf_RING"/>
</dbReference>
<dbReference type="AlphaFoldDB" id="A0A833VBJ0"/>
<keyword evidence="19" id="KW-1185">Reference proteome</keyword>
<accession>A0A833VBJ0</accession>
<protein>
    <recommendedName>
        <fullName evidence="4">RING-type E3 ubiquitin transferase</fullName>
        <ecNumber evidence="4">2.3.2.27</ecNumber>
    </recommendedName>
</protein>
<evidence type="ECO:0000256" key="12">
    <source>
        <dbReference type="ARBA" id="ARBA00023242"/>
    </source>
</evidence>
<evidence type="ECO:0000313" key="18">
    <source>
        <dbReference type="EMBL" id="KAF3319785.1"/>
    </source>
</evidence>
<dbReference type="GO" id="GO:0005737">
    <property type="term" value="C:cytoplasm"/>
    <property type="evidence" value="ECO:0007669"/>
    <property type="project" value="UniProtKB-SubCell"/>
</dbReference>
<keyword evidence="15" id="KW-0175">Coiled coil</keyword>
<keyword evidence="14" id="KW-0863">Zinc-finger</keyword>
<keyword evidence="14" id="KW-0862">Zinc</keyword>
<evidence type="ECO:0000256" key="7">
    <source>
        <dbReference type="ARBA" id="ARBA00022679"/>
    </source>
</evidence>
<dbReference type="SUPFAM" id="SSF50978">
    <property type="entry name" value="WD40 repeat-like"/>
    <property type="match status" value="1"/>
</dbReference>
<evidence type="ECO:0000256" key="6">
    <source>
        <dbReference type="ARBA" id="ARBA00022574"/>
    </source>
</evidence>
<reference evidence="18" key="1">
    <citation type="submission" date="2020-01" db="EMBL/GenBank/DDBJ databases">
        <title>Genome sequence of Kobresia littledalei, the first chromosome-level genome in the family Cyperaceae.</title>
        <authorList>
            <person name="Qu G."/>
        </authorList>
    </citation>
    <scope>NUCLEOTIDE SEQUENCE</scope>
    <source>
        <strain evidence="18">C.B.Clarke</strain>
        <tissue evidence="18">Leaf</tissue>
    </source>
</reference>
<dbReference type="InterPro" id="IPR015943">
    <property type="entry name" value="WD40/YVTN_repeat-like_dom_sf"/>
</dbReference>